<gene>
    <name evidence="1" type="ORF">ROE7235_01134</name>
</gene>
<sequence length="159" mass="17329">MTGDARFEDGADQPVRLAALDAEDLRVISALAQDSVLTGPDLTYDAPRRRFALLINRFRWEDRDRAAKAGDYERVRSLLVVHDVLAVARQGIDPTDKDAVLSLLAVEFTAGPDGTGDITLVFAGDGAVKLSVECVDVVLSDVTRPYRAPARRAPDHKID</sequence>
<reference evidence="2" key="1">
    <citation type="submission" date="2018-08" db="EMBL/GenBank/DDBJ databases">
        <authorList>
            <person name="Rodrigo-Torres L."/>
            <person name="Arahal R. D."/>
            <person name="Lucena T."/>
        </authorList>
    </citation>
    <scope>NUCLEOTIDE SEQUENCE [LARGE SCALE GENOMIC DNA]</scope>
    <source>
        <strain evidence="2">CECT 7235</strain>
    </source>
</reference>
<dbReference type="Pfam" id="PF11164">
    <property type="entry name" value="DUF2948"/>
    <property type="match status" value="1"/>
</dbReference>
<dbReference type="EMBL" id="UIHC01000008">
    <property type="protein sequence ID" value="SUZ31393.1"/>
    <property type="molecule type" value="Genomic_DNA"/>
</dbReference>
<dbReference type="OrthoDB" id="9806367at2"/>
<evidence type="ECO:0008006" key="3">
    <source>
        <dbReference type="Google" id="ProtNLM"/>
    </source>
</evidence>
<dbReference type="Proteomes" id="UP000272908">
    <property type="component" value="Unassembled WGS sequence"/>
</dbReference>
<proteinExistence type="predicted"/>
<keyword evidence="2" id="KW-1185">Reference proteome</keyword>
<name>A0A3B0M6Q8_9RHOB</name>
<protein>
    <recommendedName>
        <fullName evidence="3">DUF2948 domain-containing protein</fullName>
    </recommendedName>
</protein>
<dbReference type="RefSeq" id="WP_121093689.1">
    <property type="nucleotide sequence ID" value="NZ_UIHC01000008.1"/>
</dbReference>
<accession>A0A3B0M6Q8</accession>
<dbReference type="InterPro" id="IPR021335">
    <property type="entry name" value="DUF2948"/>
</dbReference>
<evidence type="ECO:0000313" key="2">
    <source>
        <dbReference type="Proteomes" id="UP000272908"/>
    </source>
</evidence>
<evidence type="ECO:0000313" key="1">
    <source>
        <dbReference type="EMBL" id="SUZ31393.1"/>
    </source>
</evidence>
<organism evidence="1 2">
    <name type="scientific">Roseinatronobacter ekhonensis</name>
    <dbReference type="NCBI Taxonomy" id="254356"/>
    <lineage>
        <taxon>Bacteria</taxon>
        <taxon>Pseudomonadati</taxon>
        <taxon>Pseudomonadota</taxon>
        <taxon>Alphaproteobacteria</taxon>
        <taxon>Rhodobacterales</taxon>
        <taxon>Paracoccaceae</taxon>
        <taxon>Roseinatronobacter</taxon>
    </lineage>
</organism>
<dbReference type="AlphaFoldDB" id="A0A3B0M6Q8"/>